<feature type="transmembrane region" description="Helical" evidence="11">
    <location>
        <begin position="340"/>
        <end position="360"/>
    </location>
</feature>
<feature type="region of interest" description="Disordered" evidence="10">
    <location>
        <begin position="306"/>
        <end position="328"/>
    </location>
</feature>
<dbReference type="InParanoid" id="A0A6P8H969"/>
<dbReference type="PROSITE" id="PS00237">
    <property type="entry name" value="G_PROTEIN_RECEP_F1_1"/>
    <property type="match status" value="1"/>
</dbReference>
<dbReference type="Pfam" id="PF00001">
    <property type="entry name" value="7tm_1"/>
    <property type="match status" value="1"/>
</dbReference>
<dbReference type="PANTHER" id="PTHR24248">
    <property type="entry name" value="ADRENERGIC RECEPTOR-RELATED G-PROTEIN COUPLED RECEPTOR"/>
    <property type="match status" value="1"/>
</dbReference>
<evidence type="ECO:0000256" key="10">
    <source>
        <dbReference type="SAM" id="MobiDB-lite"/>
    </source>
</evidence>
<keyword evidence="3 9" id="KW-0812">Transmembrane</keyword>
<dbReference type="AlphaFoldDB" id="A0A6P8H969"/>
<organism evidence="13 14">
    <name type="scientific">Actinia tenebrosa</name>
    <name type="common">Australian red waratah sea anemone</name>
    <dbReference type="NCBI Taxonomy" id="6105"/>
    <lineage>
        <taxon>Eukaryota</taxon>
        <taxon>Metazoa</taxon>
        <taxon>Cnidaria</taxon>
        <taxon>Anthozoa</taxon>
        <taxon>Hexacorallia</taxon>
        <taxon>Actiniaria</taxon>
        <taxon>Actiniidae</taxon>
        <taxon>Actinia</taxon>
    </lineage>
</organism>
<evidence type="ECO:0000256" key="1">
    <source>
        <dbReference type="ARBA" id="ARBA00004651"/>
    </source>
</evidence>
<evidence type="ECO:0000313" key="13">
    <source>
        <dbReference type="Proteomes" id="UP000515163"/>
    </source>
</evidence>
<proteinExistence type="inferred from homology"/>
<feature type="transmembrane region" description="Helical" evidence="11">
    <location>
        <begin position="182"/>
        <end position="205"/>
    </location>
</feature>
<feature type="transmembrane region" description="Helical" evidence="11">
    <location>
        <begin position="93"/>
        <end position="115"/>
    </location>
</feature>
<evidence type="ECO:0000256" key="11">
    <source>
        <dbReference type="SAM" id="Phobius"/>
    </source>
</evidence>
<feature type="transmembrane region" description="Helical" evidence="11">
    <location>
        <begin position="372"/>
        <end position="393"/>
    </location>
</feature>
<dbReference type="KEGG" id="aten:116286857"/>
<evidence type="ECO:0000256" key="4">
    <source>
        <dbReference type="ARBA" id="ARBA00022989"/>
    </source>
</evidence>
<dbReference type="GO" id="GO:0005886">
    <property type="term" value="C:plasma membrane"/>
    <property type="evidence" value="ECO:0007669"/>
    <property type="project" value="UniProtKB-SubCell"/>
</dbReference>
<feature type="compositionally biased region" description="Low complexity" evidence="10">
    <location>
        <begin position="313"/>
        <end position="323"/>
    </location>
</feature>
<protein>
    <submittedName>
        <fullName evidence="14">5-hydroxytryptamine receptor 1F-like</fullName>
    </submittedName>
</protein>
<keyword evidence="2" id="KW-1003">Cell membrane</keyword>
<evidence type="ECO:0000256" key="9">
    <source>
        <dbReference type="RuleBase" id="RU000688"/>
    </source>
</evidence>
<comment type="subcellular location">
    <subcellularLocation>
        <location evidence="1">Cell membrane</location>
        <topology evidence="1">Multi-pass membrane protein</topology>
    </subcellularLocation>
</comment>
<feature type="domain" description="G-protein coupled receptors family 1 profile" evidence="12">
    <location>
        <begin position="35"/>
        <end position="391"/>
    </location>
</feature>
<feature type="transmembrane region" description="Helical" evidence="11">
    <location>
        <begin position="57"/>
        <end position="81"/>
    </location>
</feature>
<keyword evidence="7 9" id="KW-0675">Receptor</keyword>
<evidence type="ECO:0000256" key="7">
    <source>
        <dbReference type="ARBA" id="ARBA00023170"/>
    </source>
</evidence>
<dbReference type="SUPFAM" id="SSF81321">
    <property type="entry name" value="Family A G protein-coupled receptor-like"/>
    <property type="match status" value="1"/>
</dbReference>
<dbReference type="Gene3D" id="1.20.1070.10">
    <property type="entry name" value="Rhodopsin 7-helix transmembrane proteins"/>
    <property type="match status" value="2"/>
</dbReference>
<sequence>MLNVTRNTVTSSWGAEKLTVFILFLSVIDGLAILGNTLVILVILWTKSLRRMEANSFVMSLSIADLLVALTIVPITIASLVNPQNHPYDKFKTFLGVGNFFFCICSIMNLTLLSLDRYFAITSPYRYLDFLTHKRACSLCILIWVYSLGFSLPPVFGISSYSCFIPNFETCREDVWRSSDTLVFALLVLGFTYGLSLVSMSYCYWKIFKVARSHSRRIAAQQSFRISVKTKNQFVEQNARTTQNLALEVSKAEEIKSQSIQSHQNGQINGNDTETAGFRWVEKSLIDIVIAPWIIGPKRPINTKNPDFEHSLHSSADSDGSSKNSDKNFTKNEMRVARSFLIVIGLYVLCWTPFCLILALEIFLRRKLSEEASLICLWIGYTNSCVNPFIYTWKYRQFRCALIRLWRNCKLLLRE</sequence>
<keyword evidence="6 11" id="KW-0472">Membrane</keyword>
<feature type="transmembrane region" description="Helical" evidence="11">
    <location>
        <begin position="20"/>
        <end position="45"/>
    </location>
</feature>
<comment type="similarity">
    <text evidence="9">Belongs to the G-protein coupled receptor 1 family.</text>
</comment>
<evidence type="ECO:0000313" key="14">
    <source>
        <dbReference type="RefSeq" id="XP_031549302.1"/>
    </source>
</evidence>
<evidence type="ECO:0000256" key="5">
    <source>
        <dbReference type="ARBA" id="ARBA00023040"/>
    </source>
</evidence>
<gene>
    <name evidence="14" type="primary">LOC116286857</name>
</gene>
<evidence type="ECO:0000256" key="8">
    <source>
        <dbReference type="ARBA" id="ARBA00023224"/>
    </source>
</evidence>
<dbReference type="PROSITE" id="PS50262">
    <property type="entry name" value="G_PROTEIN_RECEP_F1_2"/>
    <property type="match status" value="1"/>
</dbReference>
<evidence type="ECO:0000256" key="3">
    <source>
        <dbReference type="ARBA" id="ARBA00022692"/>
    </source>
</evidence>
<feature type="transmembrane region" description="Helical" evidence="11">
    <location>
        <begin position="136"/>
        <end position="162"/>
    </location>
</feature>
<accession>A0A6P8H969</accession>
<keyword evidence="13" id="KW-1185">Reference proteome</keyword>
<keyword evidence="8 9" id="KW-0807">Transducer</keyword>
<dbReference type="SMART" id="SM01381">
    <property type="entry name" value="7TM_GPCR_Srsx"/>
    <property type="match status" value="1"/>
</dbReference>
<dbReference type="CDD" id="cd00637">
    <property type="entry name" value="7tm_classA_rhodopsin-like"/>
    <property type="match status" value="1"/>
</dbReference>
<evidence type="ECO:0000259" key="12">
    <source>
        <dbReference type="PROSITE" id="PS50262"/>
    </source>
</evidence>
<evidence type="ECO:0000256" key="2">
    <source>
        <dbReference type="ARBA" id="ARBA00022475"/>
    </source>
</evidence>
<dbReference type="InterPro" id="IPR017452">
    <property type="entry name" value="GPCR_Rhodpsn_7TM"/>
</dbReference>
<dbReference type="PRINTS" id="PR00237">
    <property type="entry name" value="GPCRRHODOPSN"/>
</dbReference>
<dbReference type="RefSeq" id="XP_031549302.1">
    <property type="nucleotide sequence ID" value="XM_031693442.1"/>
</dbReference>
<dbReference type="Proteomes" id="UP000515163">
    <property type="component" value="Unplaced"/>
</dbReference>
<keyword evidence="4 11" id="KW-1133">Transmembrane helix</keyword>
<reference evidence="14" key="1">
    <citation type="submission" date="2025-08" db="UniProtKB">
        <authorList>
            <consortium name="RefSeq"/>
        </authorList>
    </citation>
    <scope>IDENTIFICATION</scope>
    <source>
        <tissue evidence="14">Tentacle</tissue>
    </source>
</reference>
<dbReference type="InterPro" id="IPR000276">
    <property type="entry name" value="GPCR_Rhodpsn"/>
</dbReference>
<dbReference type="OrthoDB" id="5957871at2759"/>
<name>A0A6P8H969_ACTTE</name>
<dbReference type="GO" id="GO:0004930">
    <property type="term" value="F:G protein-coupled receptor activity"/>
    <property type="evidence" value="ECO:0007669"/>
    <property type="project" value="UniProtKB-KW"/>
</dbReference>
<evidence type="ECO:0000256" key="6">
    <source>
        <dbReference type="ARBA" id="ARBA00023136"/>
    </source>
</evidence>
<keyword evidence="5 9" id="KW-0297">G-protein coupled receptor</keyword>
<dbReference type="GeneID" id="116286857"/>